<keyword evidence="2" id="KW-0472">Membrane</keyword>
<gene>
    <name evidence="4" type="ORF">B9L23_03215</name>
</gene>
<dbReference type="RefSeq" id="WP_169712514.1">
    <property type="nucleotide sequence ID" value="NZ_NDYL01000001.1"/>
</dbReference>
<evidence type="ECO:0000313" key="4">
    <source>
        <dbReference type="EMBL" id="OXB93930.1"/>
    </source>
</evidence>
<accession>A0A226QQS0</accession>
<feature type="transmembrane region" description="Helical" evidence="2">
    <location>
        <begin position="12"/>
        <end position="30"/>
    </location>
</feature>
<dbReference type="Proteomes" id="UP000198394">
    <property type="component" value="Unassembled WGS sequence"/>
</dbReference>
<reference evidence="4 5" key="1">
    <citation type="submission" date="2017-04" db="EMBL/GenBank/DDBJ databases">
        <title>The genome sequence of Parageobacillus galactosidasius DSM 18751.</title>
        <authorList>
            <person name="Ramaloko W.T."/>
            <person name="Koen N."/>
            <person name="Polliack S."/>
            <person name="Aliyu H."/>
            <person name="Lebre P."/>
            <person name="Mohr T."/>
            <person name="Oswald F."/>
            <person name="Zwick M."/>
            <person name="Neumann A."/>
            <person name="Syldatk C."/>
            <person name="Cowan D."/>
            <person name="De Maayer P."/>
        </authorList>
    </citation>
    <scope>NUCLEOTIDE SEQUENCE [LARGE SCALE GENOMIC DNA]</scope>
    <source>
        <strain evidence="4 5">DSM 18751</strain>
    </source>
</reference>
<dbReference type="EMBL" id="NDYL01000001">
    <property type="protein sequence ID" value="OXB93930.1"/>
    <property type="molecule type" value="Genomic_DNA"/>
</dbReference>
<dbReference type="AlphaFoldDB" id="A0A226QQS0"/>
<dbReference type="InterPro" id="IPR051311">
    <property type="entry name" value="DedA_domain"/>
</dbReference>
<evidence type="ECO:0000259" key="3">
    <source>
        <dbReference type="Pfam" id="PF09335"/>
    </source>
</evidence>
<feature type="transmembrane region" description="Helical" evidence="2">
    <location>
        <begin position="138"/>
        <end position="155"/>
    </location>
</feature>
<name>A0A226QQS0_9BACL</name>
<feature type="transmembrane region" description="Helical" evidence="2">
    <location>
        <begin position="50"/>
        <end position="71"/>
    </location>
</feature>
<dbReference type="GO" id="GO:0005886">
    <property type="term" value="C:plasma membrane"/>
    <property type="evidence" value="ECO:0007669"/>
    <property type="project" value="TreeGrafter"/>
</dbReference>
<evidence type="ECO:0000256" key="2">
    <source>
        <dbReference type="SAM" id="Phobius"/>
    </source>
</evidence>
<evidence type="ECO:0000313" key="5">
    <source>
        <dbReference type="Proteomes" id="UP000198394"/>
    </source>
</evidence>
<keyword evidence="5" id="KW-1185">Reference proteome</keyword>
<feature type="transmembrane region" description="Helical" evidence="2">
    <location>
        <begin position="108"/>
        <end position="131"/>
    </location>
</feature>
<proteinExistence type="inferred from homology"/>
<sequence>MEHYLHYFIDHFGYIGIMVVLMLGIVGMPIPDELLLTYIGYRISTGSMSYPISFVFGFIGAIAGISISYYLGVKLGLPFLQKIGPKIHITEKRIEQTKALFAKLGPSVLFICYFIPGIRHLAAFLAGFNAYDRKKSMLYAYSGAFVWVFTFLTIGNYLGKNWIIIKQYMDEYRTFFMAVFILLICLLTIYWFYQQKKK</sequence>
<comment type="similarity">
    <text evidence="1">Belongs to the DedA family.</text>
</comment>
<feature type="domain" description="VTT" evidence="3">
    <location>
        <begin position="30"/>
        <end position="156"/>
    </location>
</feature>
<dbReference type="PANTHER" id="PTHR42709">
    <property type="entry name" value="ALKALINE PHOSPHATASE LIKE PROTEIN"/>
    <property type="match status" value="1"/>
</dbReference>
<dbReference type="PANTHER" id="PTHR42709:SF9">
    <property type="entry name" value="ALKALINE PHOSPHATASE LIKE PROTEIN"/>
    <property type="match status" value="1"/>
</dbReference>
<keyword evidence="2" id="KW-1133">Transmembrane helix</keyword>
<feature type="transmembrane region" description="Helical" evidence="2">
    <location>
        <begin position="175"/>
        <end position="193"/>
    </location>
</feature>
<protein>
    <submittedName>
        <fullName evidence="4">Alkaline phosphatase</fullName>
    </submittedName>
</protein>
<comment type="caution">
    <text evidence="4">The sequence shown here is derived from an EMBL/GenBank/DDBJ whole genome shotgun (WGS) entry which is preliminary data.</text>
</comment>
<dbReference type="Pfam" id="PF09335">
    <property type="entry name" value="VTT_dom"/>
    <property type="match status" value="1"/>
</dbReference>
<evidence type="ECO:0000256" key="1">
    <source>
        <dbReference type="ARBA" id="ARBA00010792"/>
    </source>
</evidence>
<keyword evidence="2" id="KW-0812">Transmembrane</keyword>
<dbReference type="InterPro" id="IPR032816">
    <property type="entry name" value="VTT_dom"/>
</dbReference>
<organism evidence="4 5">
    <name type="scientific">Parageobacillus galactosidasius</name>
    <dbReference type="NCBI Taxonomy" id="883812"/>
    <lineage>
        <taxon>Bacteria</taxon>
        <taxon>Bacillati</taxon>
        <taxon>Bacillota</taxon>
        <taxon>Bacilli</taxon>
        <taxon>Bacillales</taxon>
        <taxon>Anoxybacillaceae</taxon>
        <taxon>Parageobacillus</taxon>
    </lineage>
</organism>